<keyword evidence="7" id="KW-1185">Reference proteome</keyword>
<reference evidence="6 7" key="1">
    <citation type="submission" date="2016-01" db="EMBL/GenBank/DDBJ databases">
        <title>Genome sequencing of Roseivirga echinicomitans KMM 6058.</title>
        <authorList>
            <person name="Selvaratnam C."/>
            <person name="Thevarajoo S."/>
            <person name="Goh K.M."/>
            <person name="Ee R."/>
            <person name="Chan K.-G."/>
            <person name="Chong C.S."/>
        </authorList>
    </citation>
    <scope>NUCLEOTIDE SEQUENCE [LARGE SCALE GENOMIC DNA]</scope>
    <source>
        <strain evidence="6 7">KMM 6058</strain>
    </source>
</reference>
<keyword evidence="3 6" id="KW-0808">Transferase</keyword>
<dbReference type="InterPro" id="IPR005814">
    <property type="entry name" value="Aminotrans_3"/>
</dbReference>
<protein>
    <submittedName>
        <fullName evidence="6">Aminotransferase class III</fullName>
    </submittedName>
</protein>
<evidence type="ECO:0000313" key="7">
    <source>
        <dbReference type="Proteomes" id="UP000075615"/>
    </source>
</evidence>
<dbReference type="GO" id="GO:0042802">
    <property type="term" value="F:identical protein binding"/>
    <property type="evidence" value="ECO:0007669"/>
    <property type="project" value="TreeGrafter"/>
</dbReference>
<comment type="cofactor">
    <cofactor evidence="1">
        <name>pyridoxal 5'-phosphate</name>
        <dbReference type="ChEBI" id="CHEBI:597326"/>
    </cofactor>
</comment>
<dbReference type="InterPro" id="IPR050103">
    <property type="entry name" value="Class-III_PLP-dep_AT"/>
</dbReference>
<dbReference type="InterPro" id="IPR015421">
    <property type="entry name" value="PyrdxlP-dep_Trfase_major"/>
</dbReference>
<evidence type="ECO:0000313" key="6">
    <source>
        <dbReference type="EMBL" id="KYG72944.1"/>
    </source>
</evidence>
<evidence type="ECO:0000256" key="5">
    <source>
        <dbReference type="RuleBase" id="RU003560"/>
    </source>
</evidence>
<dbReference type="Gene3D" id="3.90.1150.10">
    <property type="entry name" value="Aspartate Aminotransferase, domain 1"/>
    <property type="match status" value="1"/>
</dbReference>
<keyword evidence="2 6" id="KW-0032">Aminotransferase</keyword>
<accession>A0A150X2K8</accession>
<dbReference type="InterPro" id="IPR015424">
    <property type="entry name" value="PyrdxlP-dep_Trfase"/>
</dbReference>
<dbReference type="GO" id="GO:0008483">
    <property type="term" value="F:transaminase activity"/>
    <property type="evidence" value="ECO:0007669"/>
    <property type="project" value="UniProtKB-KW"/>
</dbReference>
<comment type="similarity">
    <text evidence="5">Belongs to the class-III pyridoxal-phosphate-dependent aminotransferase family.</text>
</comment>
<dbReference type="PROSITE" id="PS00600">
    <property type="entry name" value="AA_TRANSFER_CLASS_3"/>
    <property type="match status" value="1"/>
</dbReference>
<proteinExistence type="inferred from homology"/>
<gene>
    <name evidence="6" type="ORF">AWN68_09605</name>
</gene>
<dbReference type="STRING" id="296218.AWN68_09605"/>
<dbReference type="FunFam" id="3.40.640.10:FF:000004">
    <property type="entry name" value="Acetylornithine aminotransferase"/>
    <property type="match status" value="1"/>
</dbReference>
<comment type="caution">
    <text evidence="6">The sequence shown here is derived from an EMBL/GenBank/DDBJ whole genome shotgun (WGS) entry which is preliminary data.</text>
</comment>
<name>A0A150X2K8_9BACT</name>
<dbReference type="InterPro" id="IPR049704">
    <property type="entry name" value="Aminotrans_3_PPA_site"/>
</dbReference>
<sequence length="396" mass="43479">MDSERIFLDHVAQTTPYPLKVEVARAEGTSIFDTAGKEYLDFVSGIAVSNIGHRHPHVVKAIKDQLDQYMHVMAYGEFIQSPQNRLAEKLASLLPEQLSTSYFVNSGAEANEGALKLAKRVTGRTQIISCKKSYHGGTHGALSVSGNEMKKYAFRPLLPDVYFIEFNNIDDLAQITEATACVIIEPIQGDAGVRIPSKAYLKALRERCTETGALLIFDEIQTGYGRTGSLFAFQQFDVVPDILTIAKAMGGGMPMGAFISSKSHMEQLTFNPVLGHITTFGGHPVNCAAAVANLEVIENENLIEGVEKKGQLIESLIGHPDIIEIRRIGLMFAVEFKSAERVARIVNQCLEDGLITFWFLSCPESFRLAPPLTISEADIKRGCAIIKNAIEVTMEL</sequence>
<dbReference type="PANTHER" id="PTHR11986">
    <property type="entry name" value="AMINOTRANSFERASE CLASS III"/>
    <property type="match status" value="1"/>
</dbReference>
<organism evidence="6 7">
    <name type="scientific">Roseivirga echinicomitans</name>
    <dbReference type="NCBI Taxonomy" id="296218"/>
    <lineage>
        <taxon>Bacteria</taxon>
        <taxon>Pseudomonadati</taxon>
        <taxon>Bacteroidota</taxon>
        <taxon>Cytophagia</taxon>
        <taxon>Cytophagales</taxon>
        <taxon>Roseivirgaceae</taxon>
        <taxon>Roseivirga</taxon>
    </lineage>
</organism>
<evidence type="ECO:0000256" key="3">
    <source>
        <dbReference type="ARBA" id="ARBA00022679"/>
    </source>
</evidence>
<dbReference type="Proteomes" id="UP000075615">
    <property type="component" value="Unassembled WGS sequence"/>
</dbReference>
<evidence type="ECO:0000256" key="4">
    <source>
        <dbReference type="ARBA" id="ARBA00022898"/>
    </source>
</evidence>
<dbReference type="OrthoDB" id="9807885at2"/>
<evidence type="ECO:0000256" key="2">
    <source>
        <dbReference type="ARBA" id="ARBA00022576"/>
    </source>
</evidence>
<dbReference type="PIRSF" id="PIRSF000521">
    <property type="entry name" value="Transaminase_4ab_Lys_Orn"/>
    <property type="match status" value="1"/>
</dbReference>
<dbReference type="EMBL" id="LRDB01000050">
    <property type="protein sequence ID" value="KYG72944.1"/>
    <property type="molecule type" value="Genomic_DNA"/>
</dbReference>
<dbReference type="Pfam" id="PF00202">
    <property type="entry name" value="Aminotran_3"/>
    <property type="match status" value="1"/>
</dbReference>
<dbReference type="CDD" id="cd00610">
    <property type="entry name" value="OAT_like"/>
    <property type="match status" value="1"/>
</dbReference>
<evidence type="ECO:0000256" key="1">
    <source>
        <dbReference type="ARBA" id="ARBA00001933"/>
    </source>
</evidence>
<dbReference type="InterPro" id="IPR015422">
    <property type="entry name" value="PyrdxlP-dep_Trfase_small"/>
</dbReference>
<dbReference type="AlphaFoldDB" id="A0A150X2K8"/>
<dbReference type="PANTHER" id="PTHR11986:SF79">
    <property type="entry name" value="ACETYLORNITHINE AMINOTRANSFERASE, MITOCHONDRIAL"/>
    <property type="match status" value="1"/>
</dbReference>
<dbReference type="Gene3D" id="3.40.640.10">
    <property type="entry name" value="Type I PLP-dependent aspartate aminotransferase-like (Major domain)"/>
    <property type="match status" value="1"/>
</dbReference>
<dbReference type="GO" id="GO:0030170">
    <property type="term" value="F:pyridoxal phosphate binding"/>
    <property type="evidence" value="ECO:0007669"/>
    <property type="project" value="InterPro"/>
</dbReference>
<dbReference type="RefSeq" id="WP_068417757.1">
    <property type="nucleotide sequence ID" value="NZ_LRDB01000050.1"/>
</dbReference>
<dbReference type="SUPFAM" id="SSF53383">
    <property type="entry name" value="PLP-dependent transferases"/>
    <property type="match status" value="1"/>
</dbReference>
<keyword evidence="4 5" id="KW-0663">Pyridoxal phosphate</keyword>